<sequence>MAGAWFLHYLARTEAPLVPSATGKKAPSTPVETVRTAAEELLDPDSPDFGAAFDRYGAARVVLLGETSHGTSDFYRARAAITRRLI</sequence>
<dbReference type="AlphaFoldDB" id="A0P0Y2"/>
<proteinExistence type="predicted"/>
<organism evidence="1 2">
    <name type="scientific">Roseibium aggregatum (strain ATCC 25650 / DSM 13394 / JCM 20685 / NBRC 16684 / NCIMB 2208 / IAM 12614 / B1)</name>
    <name type="common">Stappia aggregata</name>
    <dbReference type="NCBI Taxonomy" id="384765"/>
    <lineage>
        <taxon>Bacteria</taxon>
        <taxon>Pseudomonadati</taxon>
        <taxon>Pseudomonadota</taxon>
        <taxon>Alphaproteobacteria</taxon>
        <taxon>Hyphomicrobiales</taxon>
        <taxon>Stappiaceae</taxon>
        <taxon>Roseibium</taxon>
    </lineage>
</organism>
<evidence type="ECO:0000313" key="1">
    <source>
        <dbReference type="EMBL" id="EAV41446.1"/>
    </source>
</evidence>
<gene>
    <name evidence="1" type="ORF">SIAM614_01609</name>
</gene>
<comment type="caution">
    <text evidence="1">The sequence shown here is derived from an EMBL/GenBank/DDBJ whole genome shotgun (WGS) entry which is preliminary data.</text>
</comment>
<reference evidence="1 2" key="1">
    <citation type="submission" date="2006-05" db="EMBL/GenBank/DDBJ databases">
        <authorList>
            <person name="King G."/>
            <person name="Ferriera S."/>
            <person name="Johnson J."/>
            <person name="Kravitz S."/>
            <person name="Beeson K."/>
            <person name="Sutton G."/>
            <person name="Rogers Y.-H."/>
            <person name="Friedman R."/>
            <person name="Frazier M."/>
            <person name="Venter J.C."/>
        </authorList>
    </citation>
    <scope>NUCLEOTIDE SEQUENCE [LARGE SCALE GENOMIC DNA]</scope>
    <source>
        <strain evidence="2">ATCC 25650 / DSM 13394 / JCM 20685 / NBRC 16684 / NCIMB 2208 / IAM 12614 / B1</strain>
    </source>
</reference>
<dbReference type="Proteomes" id="UP000004848">
    <property type="component" value="Unassembled WGS sequence"/>
</dbReference>
<dbReference type="eggNOG" id="COG2312">
    <property type="taxonomic scope" value="Bacteria"/>
</dbReference>
<name>A0P0Y2_ROSAI</name>
<dbReference type="EMBL" id="AAUW01000021">
    <property type="protein sequence ID" value="EAV41446.1"/>
    <property type="molecule type" value="Genomic_DNA"/>
</dbReference>
<dbReference type="Gene3D" id="3.40.1660.10">
    <property type="entry name" value="EreA-like (biosynthetic domain)"/>
    <property type="match status" value="1"/>
</dbReference>
<evidence type="ECO:0000313" key="2">
    <source>
        <dbReference type="Proteomes" id="UP000004848"/>
    </source>
</evidence>
<protein>
    <submittedName>
        <fullName evidence="1">Hypothetical fusion protein</fullName>
    </submittedName>
</protein>
<accession>A0P0Y2</accession>
<dbReference type="SUPFAM" id="SSF159501">
    <property type="entry name" value="EreA/ChaN-like"/>
    <property type="match status" value="1"/>
</dbReference>